<dbReference type="Gene3D" id="2.60.120.200">
    <property type="match status" value="1"/>
</dbReference>
<dbReference type="PROSITE" id="PS50060">
    <property type="entry name" value="MAM_2"/>
    <property type="match status" value="1"/>
</dbReference>
<dbReference type="InterPro" id="IPR051560">
    <property type="entry name" value="MAM_domain-containing"/>
</dbReference>
<reference evidence="2 3" key="1">
    <citation type="submission" date="2017-06" db="EMBL/GenBank/DDBJ databases">
        <title>Whole Genome Sequences of Colwellia marinimaniae MTCD1.</title>
        <authorList>
            <person name="Kusumoto H."/>
            <person name="Inoue M."/>
            <person name="Tanikawa K."/>
            <person name="Maeji H."/>
            <person name="Cameron J.H."/>
            <person name="Bartlett D.H."/>
        </authorList>
    </citation>
    <scope>NUCLEOTIDE SEQUENCE [LARGE SCALE GENOMIC DNA]</scope>
    <source>
        <strain evidence="2 3">MTCD1</strain>
    </source>
</reference>
<dbReference type="SMART" id="SM00137">
    <property type="entry name" value="MAM"/>
    <property type="match status" value="1"/>
</dbReference>
<dbReference type="EMBL" id="BDQM01000001">
    <property type="protein sequence ID" value="GAW94659.1"/>
    <property type="molecule type" value="Genomic_DNA"/>
</dbReference>
<evidence type="ECO:0000259" key="1">
    <source>
        <dbReference type="PROSITE" id="PS50060"/>
    </source>
</evidence>
<gene>
    <name evidence="2" type="ORF">MTCD1_00256</name>
</gene>
<dbReference type="Pfam" id="PF00629">
    <property type="entry name" value="MAM"/>
    <property type="match status" value="1"/>
</dbReference>
<proteinExistence type="predicted"/>
<dbReference type="Gene3D" id="3.40.390.10">
    <property type="entry name" value="Collagenase (Catalytic Domain)"/>
    <property type="match status" value="1"/>
</dbReference>
<dbReference type="PANTHER" id="PTHR23282:SF101">
    <property type="entry name" value="MAM DOMAIN-CONTAINING PROTEIN"/>
    <property type="match status" value="1"/>
</dbReference>
<organism evidence="2 3">
    <name type="scientific">Colwellia marinimaniae</name>
    <dbReference type="NCBI Taxonomy" id="1513592"/>
    <lineage>
        <taxon>Bacteria</taxon>
        <taxon>Pseudomonadati</taxon>
        <taxon>Pseudomonadota</taxon>
        <taxon>Gammaproteobacteria</taxon>
        <taxon>Alteromonadales</taxon>
        <taxon>Colwelliaceae</taxon>
        <taxon>Colwellia</taxon>
    </lineage>
</organism>
<accession>A0ABQ0MQP7</accession>
<dbReference type="SUPFAM" id="SSF55486">
    <property type="entry name" value="Metalloproteases ('zincins'), catalytic domain"/>
    <property type="match status" value="1"/>
</dbReference>
<dbReference type="InterPro" id="IPR000998">
    <property type="entry name" value="MAM_dom"/>
</dbReference>
<sequence>MFLPCAMIFIPANANEIGVYYLISAENNNGQGASATDAQLASGIEQLNHDYASLDISFFLLDKIYLTNDDVTGIHAGKWDTDNEEQVRPFIRYGALNVVVADLDGKNGHAYWNYEATDLIEVEPEDLATSTISHEFAHNLGLLHTYQSIDDGPITLLEGVDGWQYGDKVIDTAVDPGERGYYNDCLYSASAVDEAGNAYHPDGFNIMGKGQNTCRNRFSEGQIKRMKRVLLSDKFHLLNSFDMAANPTCSELSIQTGNNLLEGFNYNETPVSNSWRQDSYLDDFNWKYYNYTSTSATGASAPQEGHTFLHIDASHELVSANDSINLISPCFTFAASSTAEMTFYYSMYGADTGSLKVQVSQDNGGSWQNIWHKSGQQHTSGTSWSLATISLAQYTASPFQLRFSGQVIGGSKGDISLDNVSVTTSQVSTDVELDRLVDDISFADQSAVELDVLVYSQRFVISGINTEINLSIENGEYSVDCQTDVYASQRLTVKHGDTLCLRHNSASGYQEQVTTVLTLAEQKFYFVSTTRSSTQTNAEAVTTVEPVTTIAATNTSEPVTSPVPIITADATTETSAAADVIASDAVIAAIPQSGAVDTVQEPKSSAGAMMCLLLFGLVVRLNRKTKPVPLYL</sequence>
<evidence type="ECO:0000313" key="3">
    <source>
        <dbReference type="Proteomes" id="UP000197068"/>
    </source>
</evidence>
<dbReference type="Proteomes" id="UP000197068">
    <property type="component" value="Unassembled WGS sequence"/>
</dbReference>
<evidence type="ECO:0000313" key="2">
    <source>
        <dbReference type="EMBL" id="GAW94659.1"/>
    </source>
</evidence>
<feature type="domain" description="MAM" evidence="1">
    <location>
        <begin position="262"/>
        <end position="429"/>
    </location>
</feature>
<dbReference type="SUPFAM" id="SSF49899">
    <property type="entry name" value="Concanavalin A-like lectins/glucanases"/>
    <property type="match status" value="1"/>
</dbReference>
<dbReference type="CDD" id="cd06263">
    <property type="entry name" value="MAM"/>
    <property type="match status" value="1"/>
</dbReference>
<protein>
    <recommendedName>
        <fullName evidence="1">MAM domain-containing protein</fullName>
    </recommendedName>
</protein>
<dbReference type="PANTHER" id="PTHR23282">
    <property type="entry name" value="APICAL ENDOSOMAL GLYCOPROTEIN PRECURSOR"/>
    <property type="match status" value="1"/>
</dbReference>
<name>A0ABQ0MQP7_9GAMM</name>
<dbReference type="InterPro" id="IPR013320">
    <property type="entry name" value="ConA-like_dom_sf"/>
</dbReference>
<dbReference type="InterPro" id="IPR024079">
    <property type="entry name" value="MetalloPept_cat_dom_sf"/>
</dbReference>
<comment type="caution">
    <text evidence="2">The sequence shown here is derived from an EMBL/GenBank/DDBJ whole genome shotgun (WGS) entry which is preliminary data.</text>
</comment>
<keyword evidence="3" id="KW-1185">Reference proteome</keyword>